<proteinExistence type="predicted"/>
<evidence type="ECO:0000313" key="2">
    <source>
        <dbReference type="Proteomes" id="UP000691718"/>
    </source>
</evidence>
<dbReference type="EMBL" id="CAJQZP010001037">
    <property type="protein sequence ID" value="CAG5011897.1"/>
    <property type="molecule type" value="Genomic_DNA"/>
</dbReference>
<comment type="caution">
    <text evidence="1">The sequence shown here is derived from an EMBL/GenBank/DDBJ whole genome shotgun (WGS) entry which is preliminary data.</text>
</comment>
<sequence>MQWIADTNQFCEFYAEVRHLLGMSSMAKVPLNSTSGEALFKSREEISSDERSILNTLPNVDHFVDLDHVRCLPQQQPFAIQLDEPLFLPDEVALAIKQQQNKRAGGVDSIPDELLKYGGGDLYSAIWELFVVTWVSNTFQDRDVKALEKSSKNKLKQPVGISTSPFPKNCYEYFL</sequence>
<dbReference type="AlphaFoldDB" id="A0A8S3X9V4"/>
<accession>A0A8S3X9V4</accession>
<dbReference type="OrthoDB" id="425681at2759"/>
<name>A0A8S3X9V4_PARAO</name>
<gene>
    <name evidence="1" type="ORF">PAPOLLO_LOCUS15679</name>
</gene>
<dbReference type="Proteomes" id="UP000691718">
    <property type="component" value="Unassembled WGS sequence"/>
</dbReference>
<organism evidence="1 2">
    <name type="scientific">Parnassius apollo</name>
    <name type="common">Apollo butterfly</name>
    <name type="synonym">Papilio apollo</name>
    <dbReference type="NCBI Taxonomy" id="110799"/>
    <lineage>
        <taxon>Eukaryota</taxon>
        <taxon>Metazoa</taxon>
        <taxon>Ecdysozoa</taxon>
        <taxon>Arthropoda</taxon>
        <taxon>Hexapoda</taxon>
        <taxon>Insecta</taxon>
        <taxon>Pterygota</taxon>
        <taxon>Neoptera</taxon>
        <taxon>Endopterygota</taxon>
        <taxon>Lepidoptera</taxon>
        <taxon>Glossata</taxon>
        <taxon>Ditrysia</taxon>
        <taxon>Papilionoidea</taxon>
        <taxon>Papilionidae</taxon>
        <taxon>Parnassiinae</taxon>
        <taxon>Parnassini</taxon>
        <taxon>Parnassius</taxon>
        <taxon>Parnassius</taxon>
    </lineage>
</organism>
<evidence type="ECO:0000313" key="1">
    <source>
        <dbReference type="EMBL" id="CAG5011897.1"/>
    </source>
</evidence>
<keyword evidence="2" id="KW-1185">Reference proteome</keyword>
<reference evidence="1" key="1">
    <citation type="submission" date="2021-04" db="EMBL/GenBank/DDBJ databases">
        <authorList>
            <person name="Tunstrom K."/>
        </authorList>
    </citation>
    <scope>NUCLEOTIDE SEQUENCE</scope>
</reference>
<protein>
    <submittedName>
        <fullName evidence="1">(apollo) hypothetical protein</fullName>
    </submittedName>
</protein>